<feature type="domain" description="UspA" evidence="1">
    <location>
        <begin position="122"/>
        <end position="244"/>
    </location>
</feature>
<reference evidence="2 3" key="1">
    <citation type="submission" date="2021-06" db="EMBL/GenBank/DDBJ databases">
        <title>Genome-based taxonomic framework of Microbacterium strains isolated from marine environment, the description of four new species and reclassification of four preexisting species.</title>
        <authorList>
            <person name="Lee S.D."/>
            <person name="Kim S.-M."/>
            <person name="Byeon Y.-S."/>
            <person name="Yang H.L."/>
            <person name="Kim I.S."/>
        </authorList>
    </citation>
    <scope>NUCLEOTIDE SEQUENCE [LARGE SCALE GENOMIC DNA]</scope>
    <source>
        <strain evidence="2 3">SSW1-49</strain>
    </source>
</reference>
<sequence length="252" mass="26368">MPARYVLGLKGVEAEDAATTWADSRGAEAGVPVVHVHVTAGDDAAHDRLNPATRIDAVLPRGPVAEELARFVHDDDVLVISTGKTGFVHSRIFGTTGLRIAAAVRCPVAVIPQVDLRFRSGIIAGVKNDDLLETVIRVASEEASQTGAPLQIVHSSFSGVVPAPADTRPTAMERARTLIERLAPQATLRIRESARPPAEALLDASRNAALLVVGAGRGHRTGQGLGPVVQDILLNINAPVIVVPARPSASSS</sequence>
<dbReference type="Gene3D" id="3.40.50.620">
    <property type="entry name" value="HUPs"/>
    <property type="match status" value="2"/>
</dbReference>
<dbReference type="Proteomes" id="UP001300096">
    <property type="component" value="Unassembled WGS sequence"/>
</dbReference>
<dbReference type="InterPro" id="IPR006016">
    <property type="entry name" value="UspA"/>
</dbReference>
<accession>A0ABT0FGA2</accession>
<dbReference type="InterPro" id="IPR014729">
    <property type="entry name" value="Rossmann-like_a/b/a_fold"/>
</dbReference>
<keyword evidence="3" id="KW-1185">Reference proteome</keyword>
<evidence type="ECO:0000313" key="2">
    <source>
        <dbReference type="EMBL" id="MCK2036781.1"/>
    </source>
</evidence>
<dbReference type="SUPFAM" id="SSF52402">
    <property type="entry name" value="Adenine nucleotide alpha hydrolases-like"/>
    <property type="match status" value="2"/>
</dbReference>
<gene>
    <name evidence="2" type="ORF">KZC51_11615</name>
</gene>
<organism evidence="2 3">
    <name type="scientific">Microbacterium croceum</name>
    <dbReference type="NCBI Taxonomy" id="2851645"/>
    <lineage>
        <taxon>Bacteria</taxon>
        <taxon>Bacillati</taxon>
        <taxon>Actinomycetota</taxon>
        <taxon>Actinomycetes</taxon>
        <taxon>Micrococcales</taxon>
        <taxon>Microbacteriaceae</taxon>
        <taxon>Microbacterium</taxon>
    </lineage>
</organism>
<dbReference type="Pfam" id="PF00582">
    <property type="entry name" value="Usp"/>
    <property type="match status" value="1"/>
</dbReference>
<dbReference type="EMBL" id="JAHWXN010000001">
    <property type="protein sequence ID" value="MCK2036781.1"/>
    <property type="molecule type" value="Genomic_DNA"/>
</dbReference>
<protein>
    <submittedName>
        <fullName evidence="2">Universal stress protein</fullName>
    </submittedName>
</protein>
<evidence type="ECO:0000259" key="1">
    <source>
        <dbReference type="Pfam" id="PF00582"/>
    </source>
</evidence>
<evidence type="ECO:0000313" key="3">
    <source>
        <dbReference type="Proteomes" id="UP001300096"/>
    </source>
</evidence>
<comment type="caution">
    <text evidence="2">The sequence shown here is derived from an EMBL/GenBank/DDBJ whole genome shotgun (WGS) entry which is preliminary data.</text>
</comment>
<proteinExistence type="predicted"/>
<dbReference type="RefSeq" id="WP_247630125.1">
    <property type="nucleotide sequence ID" value="NZ_JAHWXN010000001.1"/>
</dbReference>
<name>A0ABT0FGA2_9MICO</name>